<name>A0A131ZWD5_SARSC</name>
<comment type="similarity">
    <text evidence="1">Belongs to the thioredoxin family.</text>
</comment>
<dbReference type="PANTHER" id="PTHR12452:SF0">
    <property type="entry name" value="THIOREDOXIN DOMAIN-CONTAINING PROTEIN 17"/>
    <property type="match status" value="1"/>
</dbReference>
<dbReference type="GO" id="GO:0005829">
    <property type="term" value="C:cytosol"/>
    <property type="evidence" value="ECO:0007669"/>
    <property type="project" value="TreeGrafter"/>
</dbReference>
<dbReference type="PANTHER" id="PTHR12452">
    <property type="entry name" value="42-9-9 PROTEIN-RELATED"/>
    <property type="match status" value="1"/>
</dbReference>
<evidence type="ECO:0000256" key="1">
    <source>
        <dbReference type="ARBA" id="ARBA00008987"/>
    </source>
</evidence>
<dbReference type="EMBL" id="JXLN01003631">
    <property type="protein sequence ID" value="KPM03003.1"/>
    <property type="molecule type" value="Genomic_DNA"/>
</dbReference>
<feature type="domain" description="Thioredoxin" evidence="3">
    <location>
        <begin position="9"/>
        <end position="125"/>
    </location>
</feature>
<evidence type="ECO:0000313" key="5">
    <source>
        <dbReference type="Proteomes" id="UP000616769"/>
    </source>
</evidence>
<reference evidence="4 5" key="1">
    <citation type="journal article" date="2015" name="Parasit. Vectors">
        <title>Draft genome of the scabies mite.</title>
        <authorList>
            <person name="Rider S.D.Jr."/>
            <person name="Morgan M.S."/>
            <person name="Arlian L.G."/>
        </authorList>
    </citation>
    <scope>NUCLEOTIDE SEQUENCE [LARGE SCALE GENOMIC DNA]</scope>
    <source>
        <strain evidence="4">Arlian Lab</strain>
    </source>
</reference>
<dbReference type="InterPro" id="IPR010357">
    <property type="entry name" value="TXNDC17_dom"/>
</dbReference>
<dbReference type="OrthoDB" id="78947at2759"/>
<dbReference type="GO" id="GO:0047134">
    <property type="term" value="F:protein-disulfide reductase [NAD(P)H] activity"/>
    <property type="evidence" value="ECO:0007669"/>
    <property type="project" value="InterPro"/>
</dbReference>
<dbReference type="VEuPathDB" id="VectorBase:SSCA001510"/>
<organism evidence="4 5">
    <name type="scientific">Sarcoptes scabiei</name>
    <name type="common">Itch mite</name>
    <name type="synonym">Acarus scabiei</name>
    <dbReference type="NCBI Taxonomy" id="52283"/>
    <lineage>
        <taxon>Eukaryota</taxon>
        <taxon>Metazoa</taxon>
        <taxon>Ecdysozoa</taxon>
        <taxon>Arthropoda</taxon>
        <taxon>Chelicerata</taxon>
        <taxon>Arachnida</taxon>
        <taxon>Acari</taxon>
        <taxon>Acariformes</taxon>
        <taxon>Sarcoptiformes</taxon>
        <taxon>Astigmata</taxon>
        <taxon>Psoroptidia</taxon>
        <taxon>Sarcoptoidea</taxon>
        <taxon>Sarcoptidae</taxon>
        <taxon>Sarcoptinae</taxon>
        <taxon>Sarcoptes</taxon>
    </lineage>
</organism>
<evidence type="ECO:0000256" key="2">
    <source>
        <dbReference type="ARBA" id="ARBA00016949"/>
    </source>
</evidence>
<evidence type="ECO:0000313" key="4">
    <source>
        <dbReference type="EMBL" id="KPM03003.1"/>
    </source>
</evidence>
<dbReference type="InterPro" id="IPR045108">
    <property type="entry name" value="TXNDC17-like"/>
</dbReference>
<dbReference type="Proteomes" id="UP000616769">
    <property type="component" value="Unassembled WGS sequence"/>
</dbReference>
<comment type="caution">
    <text evidence="4">The sequence shown here is derived from an EMBL/GenBank/DDBJ whole genome shotgun (WGS) entry which is preliminary data.</text>
</comment>
<dbReference type="InterPro" id="IPR036249">
    <property type="entry name" value="Thioredoxin-like_sf"/>
</dbReference>
<protein>
    <recommendedName>
        <fullName evidence="2">Thioredoxin domain-containing protein 17</fullName>
    </recommendedName>
</protein>
<dbReference type="SUPFAM" id="SSF52833">
    <property type="entry name" value="Thioredoxin-like"/>
    <property type="match status" value="1"/>
</dbReference>
<dbReference type="Gene3D" id="3.40.30.10">
    <property type="entry name" value="Glutaredoxin"/>
    <property type="match status" value="1"/>
</dbReference>
<sequence length="147" mass="16343">MFTSIDSVEKLNDFIESNNATPETTKTIILLFTGTKNSAGKSWCPDCNVADPIIEKVHNDLNDPNLTIATVFVGDLSSWKNGENPFRRHPKFQVNCVPTLIHLEKNQRLEEAGCADEELVQRLFQGSLNEGYASKTGVCTDGVCRLR</sequence>
<dbReference type="Pfam" id="PF06110">
    <property type="entry name" value="TXD17-like_Trx"/>
    <property type="match status" value="1"/>
</dbReference>
<dbReference type="AlphaFoldDB" id="A0A131ZWD5"/>
<proteinExistence type="inferred from homology"/>
<gene>
    <name evidence="4" type="ORF">QR98_0014310</name>
</gene>
<evidence type="ECO:0000259" key="3">
    <source>
        <dbReference type="Pfam" id="PF06110"/>
    </source>
</evidence>
<accession>A0A131ZWD5</accession>